<proteinExistence type="inferred from homology"/>
<dbReference type="EMBL" id="LVLJ01002458">
    <property type="protein sequence ID" value="OAE24881.1"/>
    <property type="molecule type" value="Genomic_DNA"/>
</dbReference>
<dbReference type="Proteomes" id="UP000077202">
    <property type="component" value="Unassembled WGS sequence"/>
</dbReference>
<sequence length="564" mass="65223">MDLNTEMQTAYDPDVTLEHTPTWAVGVVCIVFVAVSILVEASLKHLSRYLERTNQKPLQETLHRMREDLMMLGFLSLFLTASRNSLTRICIPQRLTNYMLPCSAEAPPSHGVLMPNRADSDNEAQMCVQGKVPLMSIESIHQLHIFIFVMALVHVFYSCLTMILARLQMRGWGKWEEEYWQQDAIRDSFKMSRQNSFVTDRTQHPWTSKAWFQWIDSFFRQFYRPVKQSDYLTLRLGFVKNHNVGPKFNFLKYMMQTMEEDFKVIVGISASLWVFVIVFMLLNIYGWYTYFWIAFLPLLLLLVVGTKLQHIMTILAIEIANSNTLIGEPIKPRDELFWFSRPHLMLHLIHFILFQNSFELAYFFWLWATYGIDSCFLENRSFVYARVVLGFFSQVLCSYATLPLYALVTQMGTTYKKAMFKPPIEKALQGWHHKAMENRRKRMSGEKADALMVKGRGSLPKSPLGPGSSPSPSPEGNGHSSVFKAFEHVKSRFGPHDRDIEHCPDNSFPSHLPRPEKTEDETAPLRLQKQSSDVSCEIDVDQDDRQQSLLQAKSGHRLTSTKSI</sequence>
<dbReference type="Pfam" id="PF03094">
    <property type="entry name" value="Mlo"/>
    <property type="match status" value="1"/>
</dbReference>
<dbReference type="GO" id="GO:0005516">
    <property type="term" value="F:calmodulin binding"/>
    <property type="evidence" value="ECO:0007669"/>
    <property type="project" value="UniProtKB-KW"/>
</dbReference>
<evidence type="ECO:0000256" key="3">
    <source>
        <dbReference type="ARBA" id="ARBA00022692"/>
    </source>
</evidence>
<keyword evidence="4 8" id="KW-0611">Plant defense</keyword>
<evidence type="ECO:0000256" key="5">
    <source>
        <dbReference type="ARBA" id="ARBA00022989"/>
    </source>
</evidence>
<comment type="similarity">
    <text evidence="2 8">Belongs to the MLO family.</text>
</comment>
<feature type="transmembrane region" description="Helical" evidence="10">
    <location>
        <begin position="20"/>
        <end position="39"/>
    </location>
</feature>
<evidence type="ECO:0000256" key="9">
    <source>
        <dbReference type="SAM" id="MobiDB-lite"/>
    </source>
</evidence>
<keyword evidence="6 8" id="KW-0472">Membrane</keyword>
<feature type="transmembrane region" description="Helical" evidence="10">
    <location>
        <begin position="143"/>
        <end position="165"/>
    </location>
</feature>
<evidence type="ECO:0000256" key="2">
    <source>
        <dbReference type="ARBA" id="ARBA00006574"/>
    </source>
</evidence>
<feature type="transmembrane region" description="Helical" evidence="10">
    <location>
        <begin position="287"/>
        <end position="305"/>
    </location>
</feature>
<feature type="region of interest" description="Disordered" evidence="9">
    <location>
        <begin position="494"/>
        <end position="540"/>
    </location>
</feature>
<keyword evidence="8" id="KW-0112">Calmodulin-binding</keyword>
<keyword evidence="12" id="KW-1185">Reference proteome</keyword>
<evidence type="ECO:0000313" key="12">
    <source>
        <dbReference type="Proteomes" id="UP000077202"/>
    </source>
</evidence>
<keyword evidence="5 8" id="KW-1133">Transmembrane helix</keyword>
<comment type="caution">
    <text evidence="11">The sequence shown here is derived from an EMBL/GenBank/DDBJ whole genome shotgun (WGS) entry which is preliminary data.</text>
</comment>
<evidence type="ECO:0000256" key="1">
    <source>
        <dbReference type="ARBA" id="ARBA00004141"/>
    </source>
</evidence>
<accession>A0A176VX08</accession>
<evidence type="ECO:0000256" key="6">
    <source>
        <dbReference type="ARBA" id="ARBA00023136"/>
    </source>
</evidence>
<keyword evidence="7 8" id="KW-0568">Pathogenesis-related protein</keyword>
<feature type="transmembrane region" description="Helical" evidence="10">
    <location>
        <begin position="344"/>
        <end position="367"/>
    </location>
</feature>
<keyword evidence="3 8" id="KW-0812">Transmembrane</keyword>
<protein>
    <recommendedName>
        <fullName evidence="8">MLO-like protein</fullName>
    </recommendedName>
</protein>
<evidence type="ECO:0000256" key="7">
    <source>
        <dbReference type="ARBA" id="ARBA00023265"/>
    </source>
</evidence>
<name>A0A176VX08_MARPO</name>
<feature type="compositionally biased region" description="Basic and acidic residues" evidence="9">
    <location>
        <begin position="494"/>
        <end position="504"/>
    </location>
</feature>
<organism evidence="11 12">
    <name type="scientific">Marchantia polymorpha subsp. ruderalis</name>
    <dbReference type="NCBI Taxonomy" id="1480154"/>
    <lineage>
        <taxon>Eukaryota</taxon>
        <taxon>Viridiplantae</taxon>
        <taxon>Streptophyta</taxon>
        <taxon>Embryophyta</taxon>
        <taxon>Marchantiophyta</taxon>
        <taxon>Marchantiopsida</taxon>
        <taxon>Marchantiidae</taxon>
        <taxon>Marchantiales</taxon>
        <taxon>Marchantiaceae</taxon>
        <taxon>Marchantia</taxon>
    </lineage>
</organism>
<comment type="domain">
    <text evidence="8">The C-terminus contains a calmodulin-binding domain, which binds calmodulin in a calcium-dependent fashion.</text>
</comment>
<feature type="region of interest" description="Disordered" evidence="9">
    <location>
        <begin position="455"/>
        <end position="480"/>
    </location>
</feature>
<evidence type="ECO:0000256" key="10">
    <source>
        <dbReference type="SAM" id="Phobius"/>
    </source>
</evidence>
<feature type="transmembrane region" description="Helical" evidence="10">
    <location>
        <begin position="387"/>
        <end position="408"/>
    </location>
</feature>
<dbReference type="GO" id="GO:0006952">
    <property type="term" value="P:defense response"/>
    <property type="evidence" value="ECO:0007669"/>
    <property type="project" value="UniProtKB-KW"/>
</dbReference>
<evidence type="ECO:0000256" key="8">
    <source>
        <dbReference type="RuleBase" id="RU280816"/>
    </source>
</evidence>
<dbReference type="AlphaFoldDB" id="A0A176VX08"/>
<gene>
    <name evidence="8" type="primary">MLO</name>
    <name evidence="11" type="ORF">AXG93_2931s1240</name>
</gene>
<dbReference type="PANTHER" id="PTHR31942:SF52">
    <property type="entry name" value="MLO-LIKE PROTEIN 1"/>
    <property type="match status" value="1"/>
</dbReference>
<dbReference type="PANTHER" id="PTHR31942">
    <property type="entry name" value="MLO-LIKE PROTEIN 1"/>
    <property type="match status" value="1"/>
</dbReference>
<dbReference type="InterPro" id="IPR004326">
    <property type="entry name" value="Mlo"/>
</dbReference>
<comment type="function">
    <text evidence="8">May be involved in modulation of pathogen defense and leaf cell death.</text>
</comment>
<evidence type="ECO:0000313" key="11">
    <source>
        <dbReference type="EMBL" id="OAE24881.1"/>
    </source>
</evidence>
<feature type="transmembrane region" description="Helical" evidence="10">
    <location>
        <begin position="262"/>
        <end position="281"/>
    </location>
</feature>
<reference evidence="11" key="1">
    <citation type="submission" date="2016-03" db="EMBL/GenBank/DDBJ databases">
        <title>Mechanisms controlling the formation of the plant cell surface in tip-growing cells are functionally conserved among land plants.</title>
        <authorList>
            <person name="Honkanen S."/>
            <person name="Jones V.A."/>
            <person name="Morieri G."/>
            <person name="Champion C."/>
            <person name="Hetherington A.J."/>
            <person name="Kelly S."/>
            <person name="Saint-Marcoux D."/>
            <person name="Proust H."/>
            <person name="Prescott H."/>
            <person name="Dolan L."/>
        </authorList>
    </citation>
    <scope>NUCLEOTIDE SEQUENCE [LARGE SCALE GENOMIC DNA]</scope>
    <source>
        <tissue evidence="11">Whole gametophyte</tissue>
    </source>
</reference>
<dbReference type="GO" id="GO:0016020">
    <property type="term" value="C:membrane"/>
    <property type="evidence" value="ECO:0007669"/>
    <property type="project" value="UniProtKB-SubCell"/>
</dbReference>
<evidence type="ECO:0000256" key="4">
    <source>
        <dbReference type="ARBA" id="ARBA00022821"/>
    </source>
</evidence>
<comment type="subcellular location">
    <subcellularLocation>
        <location evidence="1 8">Membrane</location>
        <topology evidence="1 8">Multi-pass membrane protein</topology>
    </subcellularLocation>
</comment>